<dbReference type="RefSeq" id="XP_033523937.1">
    <property type="nucleotide sequence ID" value="XM_033665877.1"/>
</dbReference>
<evidence type="ECO:0000256" key="2">
    <source>
        <dbReference type="ARBA" id="ARBA00006181"/>
    </source>
</evidence>
<evidence type="ECO:0000313" key="5">
    <source>
        <dbReference type="EMBL" id="KAF2129548.1"/>
    </source>
</evidence>
<evidence type="ECO:0000313" key="6">
    <source>
        <dbReference type="Proteomes" id="UP000799771"/>
    </source>
</evidence>
<feature type="compositionally biased region" description="Basic residues" evidence="4">
    <location>
        <begin position="61"/>
        <end position="70"/>
    </location>
</feature>
<dbReference type="OrthoDB" id="124041at2759"/>
<dbReference type="PANTHER" id="PTHR13348:SF0">
    <property type="entry name" value="RIBONUCLEASE P PROTEIN SUBUNIT P29"/>
    <property type="match status" value="1"/>
</dbReference>
<dbReference type="Proteomes" id="UP000799771">
    <property type="component" value="Unassembled WGS sequence"/>
</dbReference>
<dbReference type="EMBL" id="ML977506">
    <property type="protein sequence ID" value="KAF2129548.1"/>
    <property type="molecule type" value="Genomic_DNA"/>
</dbReference>
<sequence>MTDSKPPPFAHTLLQRAFSPDTAASHYNDRILKRPLQILPNDPTPSARATRRAALTARKQSLQKRSKQKPRPLSAAQKRKLGLCEIPKEQQKYAIYEPLNKLWAGYMREVLGLDGDEGRAHVTPSSSGQMLASADMHGALVSVVRSRCVSRVGLEGIVVRDTRFTFEIVTRADVVKAIPKEHTVFRFEIPLLGKDGGDVPKPLVFEIFGEQFQTRAPDRANRKFRMHYQPDI</sequence>
<dbReference type="PIRSF" id="PIRSF027081">
    <property type="entry name" value="RNase_P/MRP_p29_subunit"/>
    <property type="match status" value="1"/>
</dbReference>
<gene>
    <name evidence="5" type="ORF">P153DRAFT_340512</name>
</gene>
<comment type="subcellular location">
    <subcellularLocation>
        <location evidence="1">Nucleus</location>
    </subcellularLocation>
</comment>
<dbReference type="InterPro" id="IPR023534">
    <property type="entry name" value="Rof/RNase_P-like"/>
</dbReference>
<protein>
    <recommendedName>
        <fullName evidence="3">Ribonuclease P protein subunit</fullName>
    </recommendedName>
</protein>
<evidence type="ECO:0000256" key="4">
    <source>
        <dbReference type="SAM" id="MobiDB-lite"/>
    </source>
</evidence>
<keyword evidence="3" id="KW-0539">Nucleus</keyword>
<evidence type="ECO:0000256" key="1">
    <source>
        <dbReference type="ARBA" id="ARBA00004123"/>
    </source>
</evidence>
<dbReference type="InterPro" id="IPR002730">
    <property type="entry name" value="Rpp29/RNP1"/>
</dbReference>
<keyword evidence="3" id="KW-0819">tRNA processing</keyword>
<dbReference type="SUPFAM" id="SSF101744">
    <property type="entry name" value="Rof/RNase P subunit-like"/>
    <property type="match status" value="1"/>
</dbReference>
<dbReference type="PANTHER" id="PTHR13348">
    <property type="entry name" value="RIBONUCLEASE P SUBUNIT P29"/>
    <property type="match status" value="1"/>
</dbReference>
<dbReference type="AlphaFoldDB" id="A0A6A6AEV4"/>
<reference evidence="5" key="1">
    <citation type="journal article" date="2020" name="Stud. Mycol.">
        <title>101 Dothideomycetes genomes: a test case for predicting lifestyles and emergence of pathogens.</title>
        <authorList>
            <person name="Haridas S."/>
            <person name="Albert R."/>
            <person name="Binder M."/>
            <person name="Bloem J."/>
            <person name="Labutti K."/>
            <person name="Salamov A."/>
            <person name="Andreopoulos B."/>
            <person name="Baker S."/>
            <person name="Barry K."/>
            <person name="Bills G."/>
            <person name="Bluhm B."/>
            <person name="Cannon C."/>
            <person name="Castanera R."/>
            <person name="Culley D."/>
            <person name="Daum C."/>
            <person name="Ezra D."/>
            <person name="Gonzalez J."/>
            <person name="Henrissat B."/>
            <person name="Kuo A."/>
            <person name="Liang C."/>
            <person name="Lipzen A."/>
            <person name="Lutzoni F."/>
            <person name="Magnuson J."/>
            <person name="Mondo S."/>
            <person name="Nolan M."/>
            <person name="Ohm R."/>
            <person name="Pangilinan J."/>
            <person name="Park H.-J."/>
            <person name="Ramirez L."/>
            <person name="Alfaro M."/>
            <person name="Sun H."/>
            <person name="Tritt A."/>
            <person name="Yoshinaga Y."/>
            <person name="Zwiers L.-H."/>
            <person name="Turgeon B."/>
            <person name="Goodwin S."/>
            <person name="Spatafora J."/>
            <person name="Crous P."/>
            <person name="Grigoriev I."/>
        </authorList>
    </citation>
    <scope>NUCLEOTIDE SEQUENCE</scope>
    <source>
        <strain evidence="5">CBS 119687</strain>
    </source>
</reference>
<dbReference type="GeneID" id="54406309"/>
<dbReference type="GO" id="GO:0033204">
    <property type="term" value="F:ribonuclease P RNA binding"/>
    <property type="evidence" value="ECO:0007669"/>
    <property type="project" value="InterPro"/>
</dbReference>
<dbReference type="InterPro" id="IPR036980">
    <property type="entry name" value="RNase_P/MRP_Rpp29_sf"/>
</dbReference>
<evidence type="ECO:0000256" key="3">
    <source>
        <dbReference type="PIRNR" id="PIRNR027081"/>
    </source>
</evidence>
<proteinExistence type="inferred from homology"/>
<keyword evidence="6" id="KW-1185">Reference proteome</keyword>
<dbReference type="GO" id="GO:0001682">
    <property type="term" value="P:tRNA 5'-leader removal"/>
    <property type="evidence" value="ECO:0007669"/>
    <property type="project" value="InterPro"/>
</dbReference>
<dbReference type="GO" id="GO:0006364">
    <property type="term" value="P:rRNA processing"/>
    <property type="evidence" value="ECO:0007669"/>
    <property type="project" value="TreeGrafter"/>
</dbReference>
<dbReference type="GO" id="GO:0000172">
    <property type="term" value="C:ribonuclease MRP complex"/>
    <property type="evidence" value="ECO:0007669"/>
    <property type="project" value="InterPro"/>
</dbReference>
<name>A0A6A6AEV4_9PLEO</name>
<dbReference type="Pfam" id="PF01868">
    <property type="entry name" value="RNase_P-MRP_p29"/>
    <property type="match status" value="1"/>
</dbReference>
<dbReference type="InterPro" id="IPR016848">
    <property type="entry name" value="RNase_P/MRP_Rpp29-subunit"/>
</dbReference>
<organism evidence="5 6">
    <name type="scientific">Dothidotthia symphoricarpi CBS 119687</name>
    <dbReference type="NCBI Taxonomy" id="1392245"/>
    <lineage>
        <taxon>Eukaryota</taxon>
        <taxon>Fungi</taxon>
        <taxon>Dikarya</taxon>
        <taxon>Ascomycota</taxon>
        <taxon>Pezizomycotina</taxon>
        <taxon>Dothideomycetes</taxon>
        <taxon>Pleosporomycetidae</taxon>
        <taxon>Pleosporales</taxon>
        <taxon>Dothidotthiaceae</taxon>
        <taxon>Dothidotthia</taxon>
    </lineage>
</organism>
<dbReference type="Gene3D" id="2.30.30.210">
    <property type="entry name" value="Ribonuclease P/MRP, subunit p29"/>
    <property type="match status" value="1"/>
</dbReference>
<dbReference type="SMART" id="SM00538">
    <property type="entry name" value="POP4"/>
    <property type="match status" value="1"/>
</dbReference>
<dbReference type="GO" id="GO:0030677">
    <property type="term" value="C:ribonuclease P complex"/>
    <property type="evidence" value="ECO:0007669"/>
    <property type="project" value="InterPro"/>
</dbReference>
<feature type="region of interest" description="Disordered" evidence="4">
    <location>
        <begin position="58"/>
        <end position="78"/>
    </location>
</feature>
<dbReference type="GO" id="GO:0005634">
    <property type="term" value="C:nucleus"/>
    <property type="evidence" value="ECO:0007669"/>
    <property type="project" value="UniProtKB-SubCell"/>
</dbReference>
<accession>A0A6A6AEV4</accession>
<comment type="similarity">
    <text evidence="2">Belongs to the eukaryotic/archaeal RNase P protein component 1 family.</text>
</comment>